<feature type="domain" description="DUF7730" evidence="1">
    <location>
        <begin position="83"/>
        <end position="195"/>
    </location>
</feature>
<dbReference type="Pfam" id="PF24864">
    <property type="entry name" value="DUF7730"/>
    <property type="match status" value="1"/>
</dbReference>
<dbReference type="GeneID" id="13280973"/>
<dbReference type="HOGENOM" id="CLU_537553_0_0_1"/>
<accession>E4ZX33</accession>
<dbReference type="InParanoid" id="E4ZX33"/>
<evidence type="ECO:0000313" key="2">
    <source>
        <dbReference type="EMBL" id="CBX95243.1"/>
    </source>
</evidence>
<name>E4ZX33_LEPMJ</name>
<dbReference type="AlphaFoldDB" id="E4ZX33"/>
<proteinExistence type="predicted"/>
<reference evidence="3" key="1">
    <citation type="journal article" date="2011" name="Nat. Commun.">
        <title>Effector diversification within compartments of the Leptosphaeria maculans genome affected by Repeat-Induced Point mutations.</title>
        <authorList>
            <person name="Rouxel T."/>
            <person name="Grandaubert J."/>
            <person name="Hane J.K."/>
            <person name="Hoede C."/>
            <person name="van de Wouw A.P."/>
            <person name="Couloux A."/>
            <person name="Dominguez V."/>
            <person name="Anthouard V."/>
            <person name="Bally P."/>
            <person name="Bourras S."/>
            <person name="Cozijnsen A.J."/>
            <person name="Ciuffetti L.M."/>
            <person name="Degrave A."/>
            <person name="Dilmaghani A."/>
            <person name="Duret L."/>
            <person name="Fudal I."/>
            <person name="Goodwin S.B."/>
            <person name="Gout L."/>
            <person name="Glaser N."/>
            <person name="Linglin J."/>
            <person name="Kema G.H.J."/>
            <person name="Lapalu N."/>
            <person name="Lawrence C.B."/>
            <person name="May K."/>
            <person name="Meyer M."/>
            <person name="Ollivier B."/>
            <person name="Poulain J."/>
            <person name="Schoch C.L."/>
            <person name="Simon A."/>
            <person name="Spatafora J.W."/>
            <person name="Stachowiak A."/>
            <person name="Turgeon B.G."/>
            <person name="Tyler B.M."/>
            <person name="Vincent D."/>
            <person name="Weissenbach J."/>
            <person name="Amselem J."/>
            <person name="Quesneville H."/>
            <person name="Oliver R.P."/>
            <person name="Wincker P."/>
            <person name="Balesdent M.-H."/>
            <person name="Howlett B.J."/>
        </authorList>
    </citation>
    <scope>NUCLEOTIDE SEQUENCE [LARGE SCALE GENOMIC DNA]</scope>
    <source>
        <strain evidence="3">JN3 / isolate v23.1.3 / race Av1-4-5-6-7-8</strain>
    </source>
</reference>
<sequence length="507" mass="57967">MASDYICKKPLCLIAPYACRHGPKQALVPSDSQSRLTRKILPSARCLVSLLFKSSLRSFNMSSIPIEATRTRKEAAKITERNSNESPFLRLPGELRNRIYDLAFGNHIVEIDNTAFEDKKPVFHHICLTKDHTETPYTFFDILNMTTTCRQIYYETFKLPLTENKFKMSSKTPLDLAKHISPWQVACIQTIQIRFWNSSDFERDWHWDGYDWGMYKGISHVVVPVLKAGVVRQDGRVDFNDRKVREILRGFRVRSAKSNGWLSDSDYASMSLKRCILHRRAGTQMVYEDFVAHGSDVNPTMILINYFLWPSIDLHVNKLCISQCQMFCIPMTHLQPGKTANSVYCNIHGTRIPFTSRLRPSPLDICLSHRQLDPRNTAPLCMIQPPRKSRDHRFRKPLESIQQKGQQSRLEINPAASLKQSEVHSRVVHMGVPALDRPRGGTVVDGPACVRSREADEDGEGVEDECVDFVSELGGEMEEGWFALGNGGVYRSRDIALTYRDSRDLNQ</sequence>
<evidence type="ECO:0000259" key="1">
    <source>
        <dbReference type="Pfam" id="PF24864"/>
    </source>
</evidence>
<evidence type="ECO:0000313" key="3">
    <source>
        <dbReference type="Proteomes" id="UP000002668"/>
    </source>
</evidence>
<gene>
    <name evidence="2" type="ORF">LEMA_P023950.1</name>
</gene>
<dbReference type="EMBL" id="FP929127">
    <property type="protein sequence ID" value="CBX95243.1"/>
    <property type="molecule type" value="Genomic_DNA"/>
</dbReference>
<dbReference type="PANTHER" id="PTHR38790:SF4">
    <property type="entry name" value="2EXR DOMAIN-CONTAINING PROTEIN"/>
    <property type="match status" value="1"/>
</dbReference>
<organism evidence="3">
    <name type="scientific">Leptosphaeria maculans (strain JN3 / isolate v23.1.3 / race Av1-4-5-6-7-8)</name>
    <name type="common">Blackleg fungus</name>
    <name type="synonym">Phoma lingam</name>
    <dbReference type="NCBI Taxonomy" id="985895"/>
    <lineage>
        <taxon>Eukaryota</taxon>
        <taxon>Fungi</taxon>
        <taxon>Dikarya</taxon>
        <taxon>Ascomycota</taxon>
        <taxon>Pezizomycotina</taxon>
        <taxon>Dothideomycetes</taxon>
        <taxon>Pleosporomycetidae</taxon>
        <taxon>Pleosporales</taxon>
        <taxon>Pleosporineae</taxon>
        <taxon>Leptosphaeriaceae</taxon>
        <taxon>Plenodomus</taxon>
        <taxon>Plenodomus lingam/Leptosphaeria maculans species complex</taxon>
    </lineage>
</organism>
<dbReference type="OrthoDB" id="5413827at2759"/>
<keyword evidence="3" id="KW-1185">Reference proteome</keyword>
<protein>
    <submittedName>
        <fullName evidence="2">Predicted protein</fullName>
    </submittedName>
</protein>
<dbReference type="Proteomes" id="UP000002668">
    <property type="component" value="Genome"/>
</dbReference>
<dbReference type="PANTHER" id="PTHR38790">
    <property type="entry name" value="2EXR DOMAIN-CONTAINING PROTEIN-RELATED"/>
    <property type="match status" value="1"/>
</dbReference>
<dbReference type="InterPro" id="IPR056632">
    <property type="entry name" value="DUF7730"/>
</dbReference>
<dbReference type="VEuPathDB" id="FungiDB:LEMA_P023950.1"/>